<reference evidence="1" key="1">
    <citation type="journal article" date="2022" name="New Phytol.">
        <title>Evolutionary transition to the ectomycorrhizal habit in the genomes of a hyperdiverse lineage of mushroom-forming fungi.</title>
        <authorList>
            <person name="Looney B."/>
            <person name="Miyauchi S."/>
            <person name="Morin E."/>
            <person name="Drula E."/>
            <person name="Courty P.E."/>
            <person name="Kohler A."/>
            <person name="Kuo A."/>
            <person name="LaButti K."/>
            <person name="Pangilinan J."/>
            <person name="Lipzen A."/>
            <person name="Riley R."/>
            <person name="Andreopoulos W."/>
            <person name="He G."/>
            <person name="Johnson J."/>
            <person name="Nolan M."/>
            <person name="Tritt A."/>
            <person name="Barry K.W."/>
            <person name="Grigoriev I.V."/>
            <person name="Nagy L.G."/>
            <person name="Hibbett D."/>
            <person name="Henrissat B."/>
            <person name="Matheny P.B."/>
            <person name="Labbe J."/>
            <person name="Martin F.M."/>
        </authorList>
    </citation>
    <scope>NUCLEOTIDE SEQUENCE</scope>
    <source>
        <strain evidence="1">BPL690</strain>
    </source>
</reference>
<protein>
    <submittedName>
        <fullName evidence="1">Uncharacterized protein</fullName>
    </submittedName>
</protein>
<gene>
    <name evidence="1" type="ORF">B0F90DRAFT_1782068</name>
</gene>
<dbReference type="AlphaFoldDB" id="A0AAD4LWH9"/>
<dbReference type="EMBL" id="WTXG01000192">
    <property type="protein sequence ID" value="KAI0290936.1"/>
    <property type="molecule type" value="Genomic_DNA"/>
</dbReference>
<organism evidence="1 2">
    <name type="scientific">Multifurca ochricompacta</name>
    <dbReference type="NCBI Taxonomy" id="376703"/>
    <lineage>
        <taxon>Eukaryota</taxon>
        <taxon>Fungi</taxon>
        <taxon>Dikarya</taxon>
        <taxon>Basidiomycota</taxon>
        <taxon>Agaricomycotina</taxon>
        <taxon>Agaricomycetes</taxon>
        <taxon>Russulales</taxon>
        <taxon>Russulaceae</taxon>
        <taxon>Multifurca</taxon>
    </lineage>
</organism>
<feature type="non-terminal residue" evidence="1">
    <location>
        <position position="1"/>
    </location>
</feature>
<proteinExistence type="predicted"/>
<sequence length="98" mass="11176">MHDTINDCFRAINRVHRHVQWSKPDKVCHPWHASAHESHPASRILINRAFSLAHLIEGSVREFNARASSTMPYHFNCGCEPPAHIFGVMCRCLNGMDV</sequence>
<evidence type="ECO:0000313" key="2">
    <source>
        <dbReference type="Proteomes" id="UP001203297"/>
    </source>
</evidence>
<accession>A0AAD4LWH9</accession>
<evidence type="ECO:0000313" key="1">
    <source>
        <dbReference type="EMBL" id="KAI0290936.1"/>
    </source>
</evidence>
<keyword evidence="2" id="KW-1185">Reference proteome</keyword>
<comment type="caution">
    <text evidence="1">The sequence shown here is derived from an EMBL/GenBank/DDBJ whole genome shotgun (WGS) entry which is preliminary data.</text>
</comment>
<name>A0AAD4LWH9_9AGAM</name>
<dbReference type="Proteomes" id="UP001203297">
    <property type="component" value="Unassembled WGS sequence"/>
</dbReference>